<dbReference type="AlphaFoldDB" id="A0ABD1CSF9"/>
<evidence type="ECO:0000256" key="2">
    <source>
        <dbReference type="ARBA" id="ARBA00022588"/>
    </source>
</evidence>
<dbReference type="FunFam" id="2.60.120.200:FF:000235">
    <property type="entry name" value="Beta-1,3-glucan-binding protein"/>
    <property type="match status" value="1"/>
</dbReference>
<sequence>MGSAIFNNKFGGLCLASGVQPITRGNNQDEVEKAVSGSTLVDSTPRRSSRYRPPKPRFEVYQPRGLIAWIPEEAGITLFGFHAKLNHRFEDEYEIGRWAKTLTQPRNGRFVFVDRKAELKVGDTIYYKTVITHNGVTYRGNYGTYEVTRFTGPTPGVGGGGRKTTTSTTLPPFVYKNNERRTKGVDPDTYVPLGPFDYESKEFQSPPLIRTRTISTQTSAEELGYKECDRAQAFVNGRKVCSGKLIFEETFEGRSLNEQKWRIENRFGSDPDNEFVVYADFNENIQVRDGKLAIKPTLFESKFGPGSTNTKFMFAAECTGVLNSRDCIRDRKIDFDMIPPALSAQISTFNSFKFMYGKVVIRAKLPKGDWIFPQLYLRPSNEFYGRDEYASGLMRVAYSPGGPRLRNQLSGGLILNNAEPLRCSKMCTLTRPPNWSDQFHEFALTWSPEGIFMEVDKETYCHIVPEGAGFYEEMVATKPQIANLWKLSGNRMAPFDKEFYVSLGVGVGGHYDFHLFPEKPWKDLSVKAMYTFWNARGDWYPTWNANSTLLVDYVRVYAI</sequence>
<dbReference type="GO" id="GO:0045087">
    <property type="term" value="P:innate immune response"/>
    <property type="evidence" value="ECO:0007669"/>
    <property type="project" value="UniProtKB-KW"/>
</dbReference>
<dbReference type="SUPFAM" id="SSF49899">
    <property type="entry name" value="Concanavalin A-like lectins/glucanases"/>
    <property type="match status" value="1"/>
</dbReference>
<name>A0ABD1CSF9_CULPP</name>
<dbReference type="InterPro" id="IPR031756">
    <property type="entry name" value="BGBP_N"/>
</dbReference>
<dbReference type="InterPro" id="IPR050546">
    <property type="entry name" value="Glycosyl_Hydrlase_16"/>
</dbReference>
<dbReference type="PANTHER" id="PTHR10963">
    <property type="entry name" value="GLYCOSYL HYDROLASE-RELATED"/>
    <property type="match status" value="1"/>
</dbReference>
<dbReference type="PROSITE" id="PS51969">
    <property type="entry name" value="CBM39"/>
    <property type="match status" value="1"/>
</dbReference>
<proteinExistence type="inferred from homology"/>
<dbReference type="Gene3D" id="2.60.120.200">
    <property type="match status" value="1"/>
</dbReference>
<dbReference type="InterPro" id="IPR043030">
    <property type="entry name" value="BGBP_N_sf"/>
</dbReference>
<keyword evidence="5" id="KW-0325">Glycoprotein</keyword>
<evidence type="ECO:0000256" key="4">
    <source>
        <dbReference type="ARBA" id="ARBA00022859"/>
    </source>
</evidence>
<feature type="compositionally biased region" description="Low complexity" evidence="6">
    <location>
        <begin position="163"/>
        <end position="172"/>
    </location>
</feature>
<dbReference type="PANTHER" id="PTHR10963:SF60">
    <property type="entry name" value="GRAM-NEGATIVE BACTERIA-BINDING PROTEIN 1-RELATED"/>
    <property type="match status" value="1"/>
</dbReference>
<dbReference type="InterPro" id="IPR013320">
    <property type="entry name" value="ConA-like_dom_sf"/>
</dbReference>
<dbReference type="GO" id="GO:0005576">
    <property type="term" value="C:extracellular region"/>
    <property type="evidence" value="ECO:0007669"/>
    <property type="project" value="UniProtKB-ARBA"/>
</dbReference>
<dbReference type="InterPro" id="IPR000757">
    <property type="entry name" value="Beta-glucanase-like"/>
</dbReference>
<dbReference type="PROSITE" id="PS51762">
    <property type="entry name" value="GH16_2"/>
    <property type="match status" value="1"/>
</dbReference>
<evidence type="ECO:0000313" key="9">
    <source>
        <dbReference type="EMBL" id="KAL1378992.1"/>
    </source>
</evidence>
<evidence type="ECO:0000259" key="7">
    <source>
        <dbReference type="PROSITE" id="PS51762"/>
    </source>
</evidence>
<evidence type="ECO:0000256" key="3">
    <source>
        <dbReference type="ARBA" id="ARBA00022729"/>
    </source>
</evidence>
<evidence type="ECO:0000259" key="8">
    <source>
        <dbReference type="PROSITE" id="PS51969"/>
    </source>
</evidence>
<accession>A0ABD1CSF9</accession>
<gene>
    <name evidence="9" type="ORF">pipiens_003866</name>
</gene>
<feature type="region of interest" description="Disordered" evidence="6">
    <location>
        <begin position="153"/>
        <end position="172"/>
    </location>
</feature>
<evidence type="ECO:0000313" key="10">
    <source>
        <dbReference type="Proteomes" id="UP001562425"/>
    </source>
</evidence>
<comment type="similarity">
    <text evidence="1">Belongs to the insect beta-1,3-glucan binding protein family.</text>
</comment>
<dbReference type="Proteomes" id="UP001562425">
    <property type="component" value="Unassembled WGS sequence"/>
</dbReference>
<dbReference type="GO" id="GO:0045088">
    <property type="term" value="P:regulation of innate immune response"/>
    <property type="evidence" value="ECO:0007669"/>
    <property type="project" value="UniProtKB-ARBA"/>
</dbReference>
<protein>
    <recommendedName>
        <fullName evidence="11">Beta-1,3-glucan-binding protein</fullName>
    </recommendedName>
</protein>
<feature type="region of interest" description="Disordered" evidence="6">
    <location>
        <begin position="27"/>
        <end position="55"/>
    </location>
</feature>
<feature type="domain" description="CBM39" evidence="8">
    <location>
        <begin position="51"/>
        <end position="152"/>
    </location>
</feature>
<dbReference type="InterPro" id="IPR035806">
    <property type="entry name" value="GH16_GRP_C"/>
</dbReference>
<keyword evidence="10" id="KW-1185">Reference proteome</keyword>
<comment type="caution">
    <text evidence="9">The sequence shown here is derived from an EMBL/GenBank/DDBJ whole genome shotgun (WGS) entry which is preliminary data.</text>
</comment>
<feature type="domain" description="GH16" evidence="7">
    <location>
        <begin position="249"/>
        <end position="559"/>
    </location>
</feature>
<dbReference type="Pfam" id="PF15886">
    <property type="entry name" value="CBM39"/>
    <property type="match status" value="1"/>
</dbReference>
<dbReference type="CDD" id="cd02179">
    <property type="entry name" value="GH16_beta_GRP"/>
    <property type="match status" value="1"/>
</dbReference>
<evidence type="ECO:0000256" key="5">
    <source>
        <dbReference type="ARBA" id="ARBA00023180"/>
    </source>
</evidence>
<evidence type="ECO:0008006" key="11">
    <source>
        <dbReference type="Google" id="ProtNLM"/>
    </source>
</evidence>
<organism evidence="9 10">
    <name type="scientific">Culex pipiens pipiens</name>
    <name type="common">Northern house mosquito</name>
    <dbReference type="NCBI Taxonomy" id="38569"/>
    <lineage>
        <taxon>Eukaryota</taxon>
        <taxon>Metazoa</taxon>
        <taxon>Ecdysozoa</taxon>
        <taxon>Arthropoda</taxon>
        <taxon>Hexapoda</taxon>
        <taxon>Insecta</taxon>
        <taxon>Pterygota</taxon>
        <taxon>Neoptera</taxon>
        <taxon>Endopterygota</taxon>
        <taxon>Diptera</taxon>
        <taxon>Nematocera</taxon>
        <taxon>Culicoidea</taxon>
        <taxon>Culicidae</taxon>
        <taxon>Culicinae</taxon>
        <taxon>Culicini</taxon>
        <taxon>Culex</taxon>
        <taxon>Culex</taxon>
    </lineage>
</organism>
<keyword evidence="2" id="KW-0399">Innate immunity</keyword>
<dbReference type="Gene3D" id="2.60.40.2140">
    <property type="entry name" value="Beta-1,3-glucan-recognition protein, N-terminal domain"/>
    <property type="match status" value="1"/>
</dbReference>
<evidence type="ECO:0000256" key="1">
    <source>
        <dbReference type="ARBA" id="ARBA00008781"/>
    </source>
</evidence>
<keyword evidence="3" id="KW-0732">Signal</keyword>
<dbReference type="EMBL" id="JBEHCU010009956">
    <property type="protein sequence ID" value="KAL1378992.1"/>
    <property type="molecule type" value="Genomic_DNA"/>
</dbReference>
<evidence type="ECO:0000256" key="6">
    <source>
        <dbReference type="SAM" id="MobiDB-lite"/>
    </source>
</evidence>
<reference evidence="9 10" key="1">
    <citation type="submission" date="2024-05" db="EMBL/GenBank/DDBJ databases">
        <title>Culex pipiens pipiens assembly and annotation.</title>
        <authorList>
            <person name="Alout H."/>
            <person name="Durand T."/>
        </authorList>
    </citation>
    <scope>NUCLEOTIDE SEQUENCE [LARGE SCALE GENOMIC DNA]</scope>
    <source>
        <strain evidence="9">HA-2024</strain>
        <tissue evidence="9">Whole body</tissue>
    </source>
</reference>
<keyword evidence="4" id="KW-0391">Immunity</keyword>